<reference evidence="6" key="1">
    <citation type="submission" date="2021-06" db="EMBL/GenBank/DDBJ databases">
        <authorList>
            <person name="Kallberg Y."/>
            <person name="Tangrot J."/>
            <person name="Rosling A."/>
        </authorList>
    </citation>
    <scope>NUCLEOTIDE SEQUENCE</scope>
    <source>
        <strain evidence="6">MT106</strain>
    </source>
</reference>
<feature type="region of interest" description="Disordered" evidence="3">
    <location>
        <begin position="525"/>
        <end position="555"/>
    </location>
</feature>
<feature type="transmembrane region" description="Helical" evidence="4">
    <location>
        <begin position="485"/>
        <end position="507"/>
    </location>
</feature>
<dbReference type="SUPFAM" id="SSF50965">
    <property type="entry name" value="Galactose oxidase, central domain"/>
    <property type="match status" value="2"/>
</dbReference>
<dbReference type="Proteomes" id="UP000789831">
    <property type="component" value="Unassembled WGS sequence"/>
</dbReference>
<gene>
    <name evidence="6" type="ORF">AGERDE_LOCUS5136</name>
</gene>
<keyword evidence="4" id="KW-1133">Transmembrane helix</keyword>
<organism evidence="6 7">
    <name type="scientific">Ambispora gerdemannii</name>
    <dbReference type="NCBI Taxonomy" id="144530"/>
    <lineage>
        <taxon>Eukaryota</taxon>
        <taxon>Fungi</taxon>
        <taxon>Fungi incertae sedis</taxon>
        <taxon>Mucoromycota</taxon>
        <taxon>Glomeromycotina</taxon>
        <taxon>Glomeromycetes</taxon>
        <taxon>Archaeosporales</taxon>
        <taxon>Ambisporaceae</taxon>
        <taxon>Ambispora</taxon>
    </lineage>
</organism>
<evidence type="ECO:0000256" key="1">
    <source>
        <dbReference type="ARBA" id="ARBA00022441"/>
    </source>
</evidence>
<dbReference type="PANTHER" id="PTHR23244">
    <property type="entry name" value="KELCH REPEAT DOMAIN"/>
    <property type="match status" value="1"/>
</dbReference>
<dbReference type="InterPro" id="IPR056737">
    <property type="entry name" value="Beta-prop_ATRN-MKLN-like"/>
</dbReference>
<protein>
    <submittedName>
        <fullName evidence="6">5631_t:CDS:1</fullName>
    </submittedName>
</protein>
<accession>A0A9N9FA41</accession>
<name>A0A9N9FA41_9GLOM</name>
<dbReference type="InterPro" id="IPR011043">
    <property type="entry name" value="Gal_Oxase/kelch_b-propeller"/>
</dbReference>
<evidence type="ECO:0000259" key="5">
    <source>
        <dbReference type="Pfam" id="PF24981"/>
    </source>
</evidence>
<feature type="compositionally biased region" description="Basic and acidic residues" evidence="3">
    <location>
        <begin position="528"/>
        <end position="542"/>
    </location>
</feature>
<proteinExistence type="predicted"/>
<dbReference type="OrthoDB" id="432528at2759"/>
<feature type="domain" description="Attractin/MKLN-like beta-propeller" evidence="5">
    <location>
        <begin position="260"/>
        <end position="472"/>
    </location>
</feature>
<dbReference type="EMBL" id="CAJVPL010000659">
    <property type="protein sequence ID" value="CAG8519018.1"/>
    <property type="molecule type" value="Genomic_DNA"/>
</dbReference>
<evidence type="ECO:0000313" key="6">
    <source>
        <dbReference type="EMBL" id="CAG8519018.1"/>
    </source>
</evidence>
<dbReference type="Gene3D" id="2.120.10.80">
    <property type="entry name" value="Kelch-type beta propeller"/>
    <property type="match status" value="2"/>
</dbReference>
<dbReference type="AlphaFoldDB" id="A0A9N9FA41"/>
<evidence type="ECO:0000256" key="2">
    <source>
        <dbReference type="ARBA" id="ARBA00022737"/>
    </source>
</evidence>
<evidence type="ECO:0000313" key="7">
    <source>
        <dbReference type="Proteomes" id="UP000789831"/>
    </source>
</evidence>
<keyword evidence="4" id="KW-0812">Transmembrane</keyword>
<dbReference type="Pfam" id="PF24981">
    <property type="entry name" value="Beta-prop_ATRN-LZTR1"/>
    <property type="match status" value="1"/>
</dbReference>
<sequence length="613" mass="67568">MGFEFYLIVNVCLTKANRQKYQLCQFSKFEASKYQTPYLSVPKNQRVKLVNIESQPTPYIPASRYAHTATLIGTKLYFLGGIGASPDGTFTNSSSPRADFFTLDLSASFDTGKDRVPWEDLKKTDASVPEVAWGTAAVGGTNKATIYLFGGSMSGDSPIRLFDTTNWPGDSSHTSNSSNAHKKRELTLNRKKRQIEISGIRPTPTPKLFKKRDDSVSPSLTTVTSPWPYDLTITSYACVYTVDNSPVVPGCGPGNGKPQRIYLLGGYDAQKTVVNEKRQVPDDVNANSYTKTYKVAVTTSTSNTSSKKTPTSMIADYTATYVEKYNSIIYIGGKSETGEFIDMSNIWVYNIDKKTFSIVSASSEGFSVSPRIGHSSVLVQKNCQIIVYGGQDKSNQTAAPDLLILDITNETSFRWQQKTATNSPTSPFRHTATFFDRYMIVAFGRLTTSPDQANEKITLLDVESFSWVTSYTQNSSGSSFTNKGLIIGLLVATGALLFIVVVLFLKYRQRGYIFRKRSSPGEYADAVVKNDKGDSEIPRKEDLDGDGATKTPQQPALLTPILHTSSMFGKIVRTPVISKVVPLDVKVAPNAVLLMPPHAVSSRTLRERSREEE</sequence>
<keyword evidence="7" id="KW-1185">Reference proteome</keyword>
<keyword evidence="2" id="KW-0677">Repeat</keyword>
<keyword evidence="1" id="KW-0880">Kelch repeat</keyword>
<dbReference type="InterPro" id="IPR015915">
    <property type="entry name" value="Kelch-typ_b-propeller"/>
</dbReference>
<evidence type="ECO:0000256" key="4">
    <source>
        <dbReference type="SAM" id="Phobius"/>
    </source>
</evidence>
<comment type="caution">
    <text evidence="6">The sequence shown here is derived from an EMBL/GenBank/DDBJ whole genome shotgun (WGS) entry which is preliminary data.</text>
</comment>
<evidence type="ECO:0000256" key="3">
    <source>
        <dbReference type="SAM" id="MobiDB-lite"/>
    </source>
</evidence>
<keyword evidence="4" id="KW-0472">Membrane</keyword>